<dbReference type="InterPro" id="IPR045357">
    <property type="entry name" value="Aminopeptidase_N-like_N"/>
</dbReference>
<dbReference type="Proteomes" id="UP000574390">
    <property type="component" value="Unassembled WGS sequence"/>
</dbReference>
<dbReference type="InterPro" id="IPR027268">
    <property type="entry name" value="Peptidase_M4/M1_CTD_sf"/>
</dbReference>
<dbReference type="AlphaFoldDB" id="A0A7J6TF70"/>
<dbReference type="GO" id="GO:0008270">
    <property type="term" value="F:zinc ion binding"/>
    <property type="evidence" value="ECO:0007669"/>
    <property type="project" value="InterPro"/>
</dbReference>
<dbReference type="GO" id="GO:0043171">
    <property type="term" value="P:peptide catabolic process"/>
    <property type="evidence" value="ECO:0007669"/>
    <property type="project" value="TreeGrafter"/>
</dbReference>
<dbReference type="PANTHER" id="PTHR11533">
    <property type="entry name" value="PROTEASE M1 ZINC METALLOPROTEASE"/>
    <property type="match status" value="1"/>
</dbReference>
<feature type="domain" description="Aminopeptidase N-like N-terminal" evidence="3">
    <location>
        <begin position="157"/>
        <end position="220"/>
    </location>
</feature>
<dbReference type="GO" id="GO:0042277">
    <property type="term" value="F:peptide binding"/>
    <property type="evidence" value="ECO:0007669"/>
    <property type="project" value="TreeGrafter"/>
</dbReference>
<dbReference type="GO" id="GO:0016020">
    <property type="term" value="C:membrane"/>
    <property type="evidence" value="ECO:0007669"/>
    <property type="project" value="TreeGrafter"/>
</dbReference>
<dbReference type="EMBL" id="JABANM010007646">
    <property type="protein sequence ID" value="KAF4743918.1"/>
    <property type="molecule type" value="Genomic_DNA"/>
</dbReference>
<dbReference type="InterPro" id="IPR014782">
    <property type="entry name" value="Peptidase_M1_dom"/>
</dbReference>
<dbReference type="GO" id="GO:0005615">
    <property type="term" value="C:extracellular space"/>
    <property type="evidence" value="ECO:0007669"/>
    <property type="project" value="TreeGrafter"/>
</dbReference>
<dbReference type="Gene3D" id="2.60.40.1730">
    <property type="entry name" value="tricorn interacting facor f3 domain"/>
    <property type="match status" value="1"/>
</dbReference>
<keyword evidence="1" id="KW-0175">Coiled coil</keyword>
<dbReference type="GO" id="GO:0006508">
    <property type="term" value="P:proteolysis"/>
    <property type="evidence" value="ECO:0007669"/>
    <property type="project" value="TreeGrafter"/>
</dbReference>
<dbReference type="Pfam" id="PF17900">
    <property type="entry name" value="Peptidase_M1_N"/>
    <property type="match status" value="1"/>
</dbReference>
<dbReference type="Pfam" id="PF01433">
    <property type="entry name" value="Peptidase_M1"/>
    <property type="match status" value="1"/>
</dbReference>
<evidence type="ECO:0000256" key="1">
    <source>
        <dbReference type="SAM" id="Coils"/>
    </source>
</evidence>
<gene>
    <name evidence="4" type="ORF">FOZ62_013416</name>
</gene>
<sequence length="882" mass="98711">MTLKFHHDTVPTELPSDDRLFIDNLSARAGIPGDEFVPVSYDISLSNFDRSKGRFRGRVVLKSARSARLAADQQHSILSLHAVGMKIISLRVDEVAVRYELDEGLLAIEVPVLKDDLEVAIEYTGQLNRCGVLKSSLDGSTMAVAPRGLFTADCNAKGHISSLDAGDFQTPVDESELNNASEDYYIGTSLEPRHARRVFPCVDDPGFKAAFTLRVAQGEVADMMVTSMSAPRRTGDWVEFSTPGGLRLPTYTVGLFIGPFSEYEASSRVRVAYFSKEDGFSDTSSLELLDKRQRHNQSGHGLSPVVAGHAAAFAFEQMMLWFGEVASYPPPPNPLRIVALPHHRGLGLETFGSISVKDTYCILPKIVDEMDGLERERRRCPGNPGTVIAPKFKHLSEQLSRRRRVARLMCHEVSHMWFGDMLTPRSFQQLWLKEGMARLLEFIMCELMPGWEGDDRISADELQVLNPCLGQSIWEHFITEVQFDAMLADASPSKSHPIEVKKGSSTCPGRSPVGGSQVLFDSIAYGKGACVLRMLRSAVGEERFIDGLRVLLKRHCQSTYTEEDLWRAMAEASGWAAHEITDWMTAWLREPGLPVVYSVVEVMSSGYALRLWQLDTPCVISKRPPWVSERDKRSEAQFDGHFSPRRVPLKIKVWWLKHGSVIEEDTLECWLKPCHATGSPLEVLIDRPKVPDCELALLINPELESFALCPPPSQETLPGPRQLSRVEQCALVVSLVLDIKRRRESRGEDARDLEKEWYWQALWSIAAASDGGKLSAAGAFYTAVEAECEDAALEVLRLQDDIRRLESGEIFPEVYDAAVGRSRRRIEKLQRRIETRRREAFRQVFEPKMDPVSGPADGITAALDEEFGYANALLQYVQSGFP</sequence>
<proteinExistence type="predicted"/>
<evidence type="ECO:0000313" key="5">
    <source>
        <dbReference type="Proteomes" id="UP000574390"/>
    </source>
</evidence>
<dbReference type="PANTHER" id="PTHR11533:SF299">
    <property type="entry name" value="AMINOPEPTIDASE"/>
    <property type="match status" value="1"/>
</dbReference>
<evidence type="ECO:0000259" key="2">
    <source>
        <dbReference type="Pfam" id="PF01433"/>
    </source>
</evidence>
<protein>
    <submittedName>
        <fullName evidence="4">Uncharacterized protein</fullName>
    </submittedName>
</protein>
<dbReference type="InterPro" id="IPR050344">
    <property type="entry name" value="Peptidase_M1_aminopeptidases"/>
</dbReference>
<dbReference type="SUPFAM" id="SSF63737">
    <property type="entry name" value="Leukotriene A4 hydrolase N-terminal domain"/>
    <property type="match status" value="1"/>
</dbReference>
<accession>A0A7J6TF70</accession>
<dbReference type="GO" id="GO:0005737">
    <property type="term" value="C:cytoplasm"/>
    <property type="evidence" value="ECO:0007669"/>
    <property type="project" value="TreeGrafter"/>
</dbReference>
<name>A0A7J6TF70_PEROL</name>
<comment type="caution">
    <text evidence="4">The sequence shown here is derived from an EMBL/GenBank/DDBJ whole genome shotgun (WGS) entry which is preliminary data.</text>
</comment>
<dbReference type="InterPro" id="IPR042097">
    <property type="entry name" value="Aminopeptidase_N-like_N_sf"/>
</dbReference>
<organism evidence="4 5">
    <name type="scientific">Perkinsus olseni</name>
    <name type="common">Perkinsus atlanticus</name>
    <dbReference type="NCBI Taxonomy" id="32597"/>
    <lineage>
        <taxon>Eukaryota</taxon>
        <taxon>Sar</taxon>
        <taxon>Alveolata</taxon>
        <taxon>Perkinsozoa</taxon>
        <taxon>Perkinsea</taxon>
        <taxon>Perkinsida</taxon>
        <taxon>Perkinsidae</taxon>
        <taxon>Perkinsus</taxon>
    </lineage>
</organism>
<feature type="coiled-coil region" evidence="1">
    <location>
        <begin position="781"/>
        <end position="839"/>
    </location>
</feature>
<reference evidence="4 5" key="1">
    <citation type="submission" date="2020-04" db="EMBL/GenBank/DDBJ databases">
        <title>Perkinsus olseni comparative genomics.</title>
        <authorList>
            <person name="Bogema D.R."/>
        </authorList>
    </citation>
    <scope>NUCLEOTIDE SEQUENCE [LARGE SCALE GENOMIC DNA]</scope>
    <source>
        <strain evidence="4">ATCC PRA-205</strain>
    </source>
</reference>
<evidence type="ECO:0000259" key="3">
    <source>
        <dbReference type="Pfam" id="PF17900"/>
    </source>
</evidence>
<dbReference type="SUPFAM" id="SSF55486">
    <property type="entry name" value="Metalloproteases ('zincins'), catalytic domain"/>
    <property type="match status" value="1"/>
</dbReference>
<evidence type="ECO:0000313" key="4">
    <source>
        <dbReference type="EMBL" id="KAF4743918.1"/>
    </source>
</evidence>
<feature type="domain" description="Peptidase M1 membrane alanine aminopeptidase" evidence="2">
    <location>
        <begin position="398"/>
        <end position="587"/>
    </location>
</feature>
<dbReference type="Gene3D" id="1.10.390.10">
    <property type="entry name" value="Neutral Protease Domain 2"/>
    <property type="match status" value="1"/>
</dbReference>
<dbReference type="GO" id="GO:0070006">
    <property type="term" value="F:metalloaminopeptidase activity"/>
    <property type="evidence" value="ECO:0007669"/>
    <property type="project" value="TreeGrafter"/>
</dbReference>